<dbReference type="KEGG" id="dpte:113789966"/>
<dbReference type="Gene3D" id="2.60.40.4100">
    <property type="entry name" value="Zona pellucida, ZP-C domain"/>
    <property type="match status" value="1"/>
</dbReference>
<dbReference type="Proteomes" id="UP000515146">
    <property type="component" value="Unplaced"/>
</dbReference>
<organism evidence="5 6">
    <name type="scientific">Dermatophagoides pteronyssinus</name>
    <name type="common">European house dust mite</name>
    <dbReference type="NCBI Taxonomy" id="6956"/>
    <lineage>
        <taxon>Eukaryota</taxon>
        <taxon>Metazoa</taxon>
        <taxon>Ecdysozoa</taxon>
        <taxon>Arthropoda</taxon>
        <taxon>Chelicerata</taxon>
        <taxon>Arachnida</taxon>
        <taxon>Acari</taxon>
        <taxon>Acariformes</taxon>
        <taxon>Sarcoptiformes</taxon>
        <taxon>Astigmata</taxon>
        <taxon>Psoroptidia</taxon>
        <taxon>Analgoidea</taxon>
        <taxon>Pyroglyphidae</taxon>
        <taxon>Dermatophagoidinae</taxon>
        <taxon>Dermatophagoides</taxon>
    </lineage>
</organism>
<feature type="region of interest" description="Disordered" evidence="2">
    <location>
        <begin position="632"/>
        <end position="665"/>
    </location>
</feature>
<accession>A0A6P6XPM4</accession>
<evidence type="ECO:0000256" key="3">
    <source>
        <dbReference type="SAM" id="Phobius"/>
    </source>
</evidence>
<feature type="compositionally biased region" description="Polar residues" evidence="2">
    <location>
        <begin position="651"/>
        <end position="665"/>
    </location>
</feature>
<evidence type="ECO:0000313" key="6">
    <source>
        <dbReference type="RefSeq" id="XP_027195370.1"/>
    </source>
</evidence>
<feature type="transmembrane region" description="Helical" evidence="3">
    <location>
        <begin position="579"/>
        <end position="604"/>
    </location>
</feature>
<reference evidence="6" key="1">
    <citation type="submission" date="2025-08" db="UniProtKB">
        <authorList>
            <consortium name="RefSeq"/>
        </authorList>
    </citation>
    <scope>IDENTIFICATION</scope>
    <source>
        <strain evidence="6">Airmid</strain>
    </source>
</reference>
<dbReference type="SMART" id="SM00241">
    <property type="entry name" value="ZP"/>
    <property type="match status" value="1"/>
</dbReference>
<dbReference type="PROSITE" id="PS51034">
    <property type="entry name" value="ZP_2"/>
    <property type="match status" value="1"/>
</dbReference>
<dbReference type="OrthoDB" id="6333343at2759"/>
<dbReference type="RefSeq" id="XP_027195370.1">
    <property type="nucleotide sequence ID" value="XM_027339569.1"/>
</dbReference>
<dbReference type="AlphaFoldDB" id="A0A6P6XPM4"/>
<name>A0A6P6XPM4_DERPT</name>
<dbReference type="InterPro" id="IPR042235">
    <property type="entry name" value="ZP-C_dom"/>
</dbReference>
<evidence type="ECO:0000259" key="4">
    <source>
        <dbReference type="PROSITE" id="PS51034"/>
    </source>
</evidence>
<dbReference type="Pfam" id="PF00100">
    <property type="entry name" value="Zona_pellucida"/>
    <property type="match status" value="1"/>
</dbReference>
<proteinExistence type="predicted"/>
<dbReference type="OMA" id="CHNRCPP"/>
<feature type="domain" description="ZP" evidence="4">
    <location>
        <begin position="257"/>
        <end position="517"/>
    </location>
</feature>
<feature type="transmembrane region" description="Helical" evidence="3">
    <location>
        <begin position="7"/>
        <end position="24"/>
    </location>
</feature>
<gene>
    <name evidence="6" type="primary">LOC113789966</name>
</gene>
<keyword evidence="3" id="KW-0812">Transmembrane</keyword>
<dbReference type="InParanoid" id="A0A6P6XPM4"/>
<keyword evidence="1" id="KW-1015">Disulfide bond</keyword>
<dbReference type="PANTHER" id="PTHR46560">
    <property type="entry name" value="CYPHER, ISOFORM B"/>
    <property type="match status" value="1"/>
</dbReference>
<protein>
    <submittedName>
        <fullName evidence="6">Uncharacterized protein LOC113789966</fullName>
    </submittedName>
</protein>
<dbReference type="InterPro" id="IPR055355">
    <property type="entry name" value="ZP-C"/>
</dbReference>
<keyword evidence="3" id="KW-0472">Membrane</keyword>
<evidence type="ECO:0000256" key="1">
    <source>
        <dbReference type="ARBA" id="ARBA00023157"/>
    </source>
</evidence>
<keyword evidence="5" id="KW-1185">Reference proteome</keyword>
<evidence type="ECO:0000256" key="2">
    <source>
        <dbReference type="SAM" id="MobiDB-lite"/>
    </source>
</evidence>
<evidence type="ECO:0000313" key="5">
    <source>
        <dbReference type="Proteomes" id="UP000515146"/>
    </source>
</evidence>
<dbReference type="InterPro" id="IPR001507">
    <property type="entry name" value="ZP_dom"/>
</dbReference>
<sequence>MASKYQIKSIILIILFIINIVNFIQTDNQQNNGGESSYYKSARLTKEFLPINISMDTSNSMDDDNNIIPNITDSNGSIMMITTTTNPILSTELNNNLNTDTVIMNSNVQSDNNVTSNQTFILPIDLSASALNNNENRLRWIDSGRHQGFPPYMPPVAGIPSGFRNPLITSSTTTTTKTMAPISSSFPAMITTTEASIEQLNYNNIPNQNFLMTSSDSSSSSSNSMTFGSIDDDFPYSTPMTSVGRLNITRVEHIVAECSDEYMKVVVRFNGTFTGLIYSSGYVHDPKCIYINGSGRSHYEFFIRLNQCGTLGRQEMYHPSMPGEARRRDHLMWNTLSIQYNSLIEEEFDEHFRLTCEYGSDFWKTVSFPFVNVEVNTGSPVVFTINPPQCQMEIRRGFGIAGTRTTGPVTVGDPLTLLIHMKSEKVGFDILVKNCIAHNGAQQRLQLIDSNGCVTNEKLISPFRGTYKADNGHQVSLFAYLKAFRFTGSLALYLECDIHMCHNRCPPQRCYWRNLSKRSAKLQSFDSVLNTTATPILSESISLVQALEVHHDQDDETISQSSKAELDKQNEELVCLRPVGIILMILFLMILLTISLGTSIRYWIRMRKLKCLQHSLQHNDYHKSTLLSTPTSSSSLDYRNHHHHHQQHNQSATNTPQTIRSMSDFSDTPSSVSVFPYRGRFCRFT</sequence>
<keyword evidence="3" id="KW-1133">Transmembrane helix</keyword>
<dbReference type="PANTHER" id="PTHR46560:SF3">
    <property type="entry name" value="ZP DOMAIN-CONTAINING PROTEIN"/>
    <property type="match status" value="1"/>
</dbReference>